<protein>
    <submittedName>
        <fullName evidence="1">Uncharacterized protein</fullName>
    </submittedName>
</protein>
<proteinExistence type="predicted"/>
<comment type="caution">
    <text evidence="1">The sequence shown here is derived from an EMBL/GenBank/DDBJ whole genome shotgun (WGS) entry which is preliminary data.</text>
</comment>
<name>A0A3M7T319_BRAPC</name>
<accession>A0A3M7T319</accession>
<dbReference type="EMBL" id="REGN01000367">
    <property type="protein sequence ID" value="RNA42424.1"/>
    <property type="molecule type" value="Genomic_DNA"/>
</dbReference>
<gene>
    <name evidence="1" type="ORF">BpHYR1_008061</name>
</gene>
<reference evidence="1 2" key="1">
    <citation type="journal article" date="2018" name="Sci. Rep.">
        <title>Genomic signatures of local adaptation to the degree of environmental predictability in rotifers.</title>
        <authorList>
            <person name="Franch-Gras L."/>
            <person name="Hahn C."/>
            <person name="Garcia-Roger E.M."/>
            <person name="Carmona M.J."/>
            <person name="Serra M."/>
            <person name="Gomez A."/>
        </authorList>
    </citation>
    <scope>NUCLEOTIDE SEQUENCE [LARGE SCALE GENOMIC DNA]</scope>
    <source>
        <strain evidence="1">HYR1</strain>
    </source>
</reference>
<organism evidence="1 2">
    <name type="scientific">Brachionus plicatilis</name>
    <name type="common">Marine rotifer</name>
    <name type="synonym">Brachionus muelleri</name>
    <dbReference type="NCBI Taxonomy" id="10195"/>
    <lineage>
        <taxon>Eukaryota</taxon>
        <taxon>Metazoa</taxon>
        <taxon>Spiralia</taxon>
        <taxon>Gnathifera</taxon>
        <taxon>Rotifera</taxon>
        <taxon>Eurotatoria</taxon>
        <taxon>Monogononta</taxon>
        <taxon>Pseudotrocha</taxon>
        <taxon>Ploima</taxon>
        <taxon>Brachionidae</taxon>
        <taxon>Brachionus</taxon>
    </lineage>
</organism>
<keyword evidence="2" id="KW-1185">Reference proteome</keyword>
<sequence>MSCRWVVLFSLANILPFFTRHKKSTFFASEKYTREKFTIRRIESDIKYILSEFNVNRPDFLCIIHTKCYDSLQNVMLCYFEIGVPSEIFLDESQYQTQTETQNSLRLGIKSKQDRPLSSFLIFCEPLNNLHKMSRRNYHLINRSTISILRNMEFLKTRTWSLQHF</sequence>
<evidence type="ECO:0000313" key="1">
    <source>
        <dbReference type="EMBL" id="RNA42424.1"/>
    </source>
</evidence>
<evidence type="ECO:0000313" key="2">
    <source>
        <dbReference type="Proteomes" id="UP000276133"/>
    </source>
</evidence>
<dbReference type="Proteomes" id="UP000276133">
    <property type="component" value="Unassembled WGS sequence"/>
</dbReference>
<dbReference type="AlphaFoldDB" id="A0A3M7T319"/>